<name>A0A8K0N5F3_COCNU</name>
<dbReference type="GO" id="GO:0005524">
    <property type="term" value="F:ATP binding"/>
    <property type="evidence" value="ECO:0007669"/>
    <property type="project" value="UniProtKB-KW"/>
</dbReference>
<dbReference type="NCBIfam" id="TIGR00555">
    <property type="entry name" value="panK_eukar"/>
    <property type="match status" value="1"/>
</dbReference>
<keyword evidence="10" id="KW-0808">Transferase</keyword>
<dbReference type="PANTHER" id="PTHR12280">
    <property type="entry name" value="PANTOTHENATE KINASE"/>
    <property type="match status" value="1"/>
</dbReference>
<feature type="coiled-coil region" evidence="7">
    <location>
        <begin position="1081"/>
        <end position="1129"/>
    </location>
</feature>
<evidence type="ECO:0000256" key="6">
    <source>
        <dbReference type="ARBA" id="ARBA00023242"/>
    </source>
</evidence>
<dbReference type="Gene3D" id="3.40.50.300">
    <property type="entry name" value="P-loop containing nucleotide triphosphate hydrolases"/>
    <property type="match status" value="1"/>
</dbReference>
<proteinExistence type="inferred from homology"/>
<dbReference type="Pfam" id="PF08542">
    <property type="entry name" value="Rep_fac_C"/>
    <property type="match status" value="1"/>
</dbReference>
<evidence type="ECO:0000256" key="4">
    <source>
        <dbReference type="ARBA" id="ARBA00022741"/>
    </source>
</evidence>
<keyword evidence="3" id="KW-0235">DNA replication</keyword>
<evidence type="ECO:0000313" key="10">
    <source>
        <dbReference type="EMBL" id="KAG1358813.1"/>
    </source>
</evidence>
<dbReference type="InterPro" id="IPR004567">
    <property type="entry name" value="Type_II_PanK"/>
</dbReference>
<evidence type="ECO:0000259" key="9">
    <source>
        <dbReference type="Pfam" id="PF08542"/>
    </source>
</evidence>
<sequence>MAEATAPMEIDGDAPPARPNKGKAPLASDGKSSPWVEKRKIFEVSMEIFAMNFIDSQVHDNGLEFWRKAQKVKELTMIVSKLMLIWWNFGKLQMPKLQMGTSEEVDEFTEIERSNGLKILSCPMMTEEDPSRERSSDCSGNIEDDNCVRSAKSSVKLVLLDEADAMTKDAQFALRRVIEKHTKSTRFALICNHVNKIIPALQSRCTRFRFAPLDASHIRERLEYVIKAEGLDVAESGLTALVRLSNGDMRKALNILQSTHMASQHVTEEAVYLCTGNPMPKDIEQIAYWLLNESFTASFRYISDIKMRKGLALVDIVREVTMFVFKIQMPSDVRVKLINDLADIDVNYVSKTIFNWSDVLYAVDTLMLAKSVSAGHCNSSNLEDDNRKQSNSECLSNTENLKRTHLVPSRRKCLACLCANLALLNNSVFSICPPNGIALDMVDGSSGKEKTVCRNCGGTGTIICDMCGGTGKWKALNRKRAKDVYEFTECPNCYGTLIKLVYFSGGNEGNEQIGSGNAALGGELRFLKFERRRLDDCLEFIKSKKLIHGSGIVTDPSDGHLTIKATGGGAYKFADVFKEKLGVSLDKLDEINSVVAGANFLLKKIPGESFTHMDGKRTPIEINRKNLFPYLLVNIGSGVSIIKVTGNEKFERVTGTHIGGGTIFGLAKLLTGCTSYDEFLKLSQQGDNLVLDLIVKDICGELACQKQGLSASTLASSFGKVINSKRKLSDYKAEDLATTLLSAFTYNIAQISFLVAALLGLKRVFFGGSYIRGHASTMDNISYAIDYWSKGQMQAIFLRHEGFLGALGALMSYENLEVDDLILEDTKEQVKLEICHESSKIPDGMLMTEHNENNIFPYLLVNIGSGVSMVEQFIILNTKQVIGKGKFERIIGTHLGGGTILGLARLLTGCTSYEEFLELSQQGNNLAVDLTVGDIYGELGYPKHGLPASTTASSFGKVSSNKLSDYKAEDLAAALLNAFTYNIGQISYFVANLLGLKKIFFRGAYICGHAKTIDKISRSLKYWSKDQVQTTFLCHEGFLEALGAFWSYENMGIDDLAAQEVIQQVLLGSPYTGGKASLPLRQLYESNDENFKVEIEKLQRDNAELKHQVERLRRENEELKAKLEKSRDDHQR</sequence>
<comment type="similarity">
    <text evidence="2">Belongs to the activator 1 small subunits family.</text>
</comment>
<dbReference type="Pfam" id="PF03630">
    <property type="entry name" value="Fumble"/>
    <property type="match status" value="2"/>
</dbReference>
<dbReference type="Gene3D" id="1.10.8.60">
    <property type="match status" value="1"/>
</dbReference>
<dbReference type="GO" id="GO:0005634">
    <property type="term" value="C:nucleus"/>
    <property type="evidence" value="ECO:0007669"/>
    <property type="project" value="UniProtKB-SubCell"/>
</dbReference>
<keyword evidence="10" id="KW-0418">Kinase</keyword>
<keyword evidence="7" id="KW-0175">Coiled coil</keyword>
<dbReference type="Pfam" id="PF13177">
    <property type="entry name" value="DNA_pol3_delta2"/>
    <property type="match status" value="1"/>
</dbReference>
<evidence type="ECO:0000256" key="1">
    <source>
        <dbReference type="ARBA" id="ARBA00004123"/>
    </source>
</evidence>
<evidence type="ECO:0000313" key="11">
    <source>
        <dbReference type="Proteomes" id="UP000797356"/>
    </source>
</evidence>
<accession>A0A8K0N5F3</accession>
<comment type="caution">
    <text evidence="10">The sequence shown here is derived from an EMBL/GenBank/DDBJ whole genome shotgun (WGS) entry which is preliminary data.</text>
</comment>
<dbReference type="InterPro" id="IPR027417">
    <property type="entry name" value="P-loop_NTPase"/>
</dbReference>
<evidence type="ECO:0000256" key="3">
    <source>
        <dbReference type="ARBA" id="ARBA00022705"/>
    </source>
</evidence>
<dbReference type="AlphaFoldDB" id="A0A8K0N5F3"/>
<keyword evidence="5" id="KW-0067">ATP-binding</keyword>
<gene>
    <name evidence="10" type="ORF">COCNU_08G002590</name>
</gene>
<dbReference type="Gene3D" id="3.30.420.40">
    <property type="match status" value="2"/>
</dbReference>
<feature type="region of interest" description="Disordered" evidence="8">
    <location>
        <begin position="1"/>
        <end position="32"/>
    </location>
</feature>
<evidence type="ECO:0000256" key="7">
    <source>
        <dbReference type="SAM" id="Coils"/>
    </source>
</evidence>
<dbReference type="Gene3D" id="6.10.10.60">
    <property type="match status" value="2"/>
</dbReference>
<dbReference type="SUPFAM" id="SSF48019">
    <property type="entry name" value="post-AAA+ oligomerization domain-like"/>
    <property type="match status" value="1"/>
</dbReference>
<dbReference type="OrthoDB" id="498611at2759"/>
<dbReference type="PANTHER" id="PTHR12280:SF36">
    <property type="entry name" value="PANTOTHENATE KINASE 1"/>
    <property type="match status" value="1"/>
</dbReference>
<dbReference type="CDD" id="cd18140">
    <property type="entry name" value="HLD_clamp_RFC"/>
    <property type="match status" value="1"/>
</dbReference>
<dbReference type="InterPro" id="IPR013748">
    <property type="entry name" value="Rep_factorC_C"/>
</dbReference>
<dbReference type="GO" id="GO:0004594">
    <property type="term" value="F:pantothenate kinase activity"/>
    <property type="evidence" value="ECO:0007669"/>
    <property type="project" value="TreeGrafter"/>
</dbReference>
<keyword evidence="11" id="KW-1185">Reference proteome</keyword>
<organism evidence="10 11">
    <name type="scientific">Cocos nucifera</name>
    <name type="common">Coconut palm</name>
    <dbReference type="NCBI Taxonomy" id="13894"/>
    <lineage>
        <taxon>Eukaryota</taxon>
        <taxon>Viridiplantae</taxon>
        <taxon>Streptophyta</taxon>
        <taxon>Embryophyta</taxon>
        <taxon>Tracheophyta</taxon>
        <taxon>Spermatophyta</taxon>
        <taxon>Magnoliopsida</taxon>
        <taxon>Liliopsida</taxon>
        <taxon>Arecaceae</taxon>
        <taxon>Arecoideae</taxon>
        <taxon>Cocoseae</taxon>
        <taxon>Attaleinae</taxon>
        <taxon>Cocos</taxon>
    </lineage>
</organism>
<protein>
    <submittedName>
        <fullName evidence="10">Putative Pantothenate kinase 1</fullName>
    </submittedName>
</protein>
<dbReference type="FunFam" id="1.20.272.10:FF:000004">
    <property type="entry name" value="Replication factor C subunit 5"/>
    <property type="match status" value="1"/>
</dbReference>
<comment type="subcellular location">
    <subcellularLocation>
        <location evidence="1">Nucleus</location>
    </subcellularLocation>
</comment>
<dbReference type="GO" id="GO:0006260">
    <property type="term" value="P:DNA replication"/>
    <property type="evidence" value="ECO:0007669"/>
    <property type="project" value="UniProtKB-KW"/>
</dbReference>
<feature type="domain" description="Replication factor C C-terminal" evidence="9">
    <location>
        <begin position="278"/>
        <end position="346"/>
    </location>
</feature>
<dbReference type="EMBL" id="CM017879">
    <property type="protein sequence ID" value="KAG1358813.1"/>
    <property type="molecule type" value="Genomic_DNA"/>
</dbReference>
<dbReference type="Pfam" id="PF21960">
    <property type="entry name" value="RCF1-5-like_lid"/>
    <property type="match status" value="1"/>
</dbReference>
<dbReference type="SUPFAM" id="SSF52540">
    <property type="entry name" value="P-loop containing nucleoside triphosphate hydrolases"/>
    <property type="match status" value="1"/>
</dbReference>
<dbReference type="GO" id="GO:0015937">
    <property type="term" value="P:coenzyme A biosynthetic process"/>
    <property type="evidence" value="ECO:0007669"/>
    <property type="project" value="InterPro"/>
</dbReference>
<dbReference type="InterPro" id="IPR036410">
    <property type="entry name" value="HSP_DnaJ_Cys-rich_dom_sf"/>
</dbReference>
<evidence type="ECO:0000256" key="2">
    <source>
        <dbReference type="ARBA" id="ARBA00005378"/>
    </source>
</evidence>
<dbReference type="SUPFAM" id="SSF57938">
    <property type="entry name" value="DnaJ/Hsp40 cysteine-rich domain"/>
    <property type="match status" value="1"/>
</dbReference>
<dbReference type="Gene3D" id="1.20.272.10">
    <property type="match status" value="1"/>
</dbReference>
<dbReference type="CDD" id="cd24123">
    <property type="entry name" value="ASKHA_NBD_PanK-II_Pank4"/>
    <property type="match status" value="1"/>
</dbReference>
<reference evidence="10" key="1">
    <citation type="journal article" date="2017" name="Gigascience">
        <title>The genome draft of coconut (Cocos nucifera).</title>
        <authorList>
            <person name="Xiao Y."/>
            <person name="Xu P."/>
            <person name="Fan H."/>
            <person name="Baudouin L."/>
            <person name="Xia W."/>
            <person name="Bocs S."/>
            <person name="Xu J."/>
            <person name="Li Q."/>
            <person name="Guo A."/>
            <person name="Zhou L."/>
            <person name="Li J."/>
            <person name="Wu Y."/>
            <person name="Ma Z."/>
            <person name="Armero A."/>
            <person name="Issali A.E."/>
            <person name="Liu N."/>
            <person name="Peng M."/>
            <person name="Yang Y."/>
        </authorList>
    </citation>
    <scope>NUCLEOTIDE SEQUENCE</scope>
    <source>
        <tissue evidence="10">Spear leaf of Hainan Tall coconut</tissue>
    </source>
</reference>
<dbReference type="InterPro" id="IPR047854">
    <property type="entry name" value="RFC_lid"/>
</dbReference>
<dbReference type="InterPro" id="IPR008921">
    <property type="entry name" value="DNA_pol3_clamp-load_cplx_C"/>
</dbReference>
<evidence type="ECO:0000256" key="5">
    <source>
        <dbReference type="ARBA" id="ARBA00022840"/>
    </source>
</evidence>
<reference evidence="10" key="2">
    <citation type="submission" date="2019-07" db="EMBL/GenBank/DDBJ databases">
        <authorList>
            <person name="Yang Y."/>
            <person name="Bocs S."/>
            <person name="Baudouin L."/>
        </authorList>
    </citation>
    <scope>NUCLEOTIDE SEQUENCE</scope>
    <source>
        <tissue evidence="10">Spear leaf of Hainan Tall coconut</tissue>
    </source>
</reference>
<dbReference type="FunFam" id="1.10.8.60:FF:000028">
    <property type="entry name" value="Replication factor C subunit 5"/>
    <property type="match status" value="1"/>
</dbReference>
<keyword evidence="6" id="KW-0539">Nucleus</keyword>
<keyword evidence="4" id="KW-0547">Nucleotide-binding</keyword>
<evidence type="ECO:0000256" key="8">
    <source>
        <dbReference type="SAM" id="MobiDB-lite"/>
    </source>
</evidence>
<dbReference type="InterPro" id="IPR043129">
    <property type="entry name" value="ATPase_NBD"/>
</dbReference>
<dbReference type="Proteomes" id="UP000797356">
    <property type="component" value="Chromosome 8"/>
</dbReference>
<dbReference type="GO" id="GO:0003677">
    <property type="term" value="F:DNA binding"/>
    <property type="evidence" value="ECO:0007669"/>
    <property type="project" value="InterPro"/>
</dbReference>
<dbReference type="GO" id="GO:0005829">
    <property type="term" value="C:cytosol"/>
    <property type="evidence" value="ECO:0007669"/>
    <property type="project" value="TreeGrafter"/>
</dbReference>
<dbReference type="SUPFAM" id="SSF53067">
    <property type="entry name" value="Actin-like ATPase domain"/>
    <property type="match status" value="3"/>
</dbReference>